<dbReference type="Proteomes" id="UP000654913">
    <property type="component" value="Chromosome 1"/>
</dbReference>
<dbReference type="GO" id="GO:0006417">
    <property type="term" value="P:regulation of translation"/>
    <property type="evidence" value="ECO:0007669"/>
    <property type="project" value="UniProtKB-KW"/>
</dbReference>
<proteinExistence type="inferred from homology"/>
<evidence type="ECO:0000256" key="6">
    <source>
        <dbReference type="ARBA" id="ARBA00022737"/>
    </source>
</evidence>
<comment type="function">
    <text evidence="8">Functions as a nucleotide exchange factor (NEF) for Hsp70 chaperones which accelerates the release of ADP. Required for fully efficient Hsp70-mediated folding of proteins.</text>
</comment>
<keyword evidence="6" id="KW-0677">Repeat</keyword>
<dbReference type="PANTHER" id="PTHR19316">
    <property type="entry name" value="PROTEIN FOLDING REGULATOR"/>
    <property type="match status" value="1"/>
</dbReference>
<organism evidence="10 11">
    <name type="scientific">Aspergillus puulaauensis</name>
    <dbReference type="NCBI Taxonomy" id="1220207"/>
    <lineage>
        <taxon>Eukaryota</taxon>
        <taxon>Fungi</taxon>
        <taxon>Dikarya</taxon>
        <taxon>Ascomycota</taxon>
        <taxon>Pezizomycotina</taxon>
        <taxon>Eurotiomycetes</taxon>
        <taxon>Eurotiomycetidae</taxon>
        <taxon>Eurotiales</taxon>
        <taxon>Aspergillaceae</taxon>
        <taxon>Aspergillus</taxon>
    </lineage>
</organism>
<evidence type="ECO:0000256" key="8">
    <source>
        <dbReference type="ARBA" id="ARBA00024912"/>
    </source>
</evidence>
<dbReference type="OrthoDB" id="10250458at2759"/>
<dbReference type="Pfam" id="PF13513">
    <property type="entry name" value="HEAT_EZ"/>
    <property type="match status" value="1"/>
</dbReference>
<dbReference type="InterPro" id="IPR013918">
    <property type="entry name" value="Nucleotide_exch_fac_Fes1"/>
</dbReference>
<dbReference type="EMBL" id="AP024443">
    <property type="protein sequence ID" value="BCS17914.1"/>
    <property type="molecule type" value="Genomic_DNA"/>
</dbReference>
<comment type="subcellular location">
    <subcellularLocation>
        <location evidence="1">Cytoplasm</location>
    </subcellularLocation>
</comment>
<evidence type="ECO:0000256" key="4">
    <source>
        <dbReference type="ARBA" id="ARBA00020719"/>
    </source>
</evidence>
<comment type="similarity">
    <text evidence="2">Belongs to the FES1 family.</text>
</comment>
<evidence type="ECO:0000256" key="7">
    <source>
        <dbReference type="ARBA" id="ARBA00022845"/>
    </source>
</evidence>
<gene>
    <name evidence="10" type="primary">FES1_1</name>
    <name evidence="10" type="ORF">APUU_10742S</name>
</gene>
<dbReference type="GO" id="GO:0000774">
    <property type="term" value="F:adenyl-nucleotide exchange factor activity"/>
    <property type="evidence" value="ECO:0007669"/>
    <property type="project" value="TreeGrafter"/>
</dbReference>
<feature type="domain" description="Nucleotide exchange factor Fes1" evidence="9">
    <location>
        <begin position="5"/>
        <end position="92"/>
    </location>
</feature>
<dbReference type="GO" id="GO:0005783">
    <property type="term" value="C:endoplasmic reticulum"/>
    <property type="evidence" value="ECO:0007669"/>
    <property type="project" value="TreeGrafter"/>
</dbReference>
<dbReference type="InterPro" id="IPR016024">
    <property type="entry name" value="ARM-type_fold"/>
</dbReference>
<accession>A0A7R7XAV8</accession>
<evidence type="ECO:0000256" key="1">
    <source>
        <dbReference type="ARBA" id="ARBA00004496"/>
    </source>
</evidence>
<dbReference type="InterPro" id="IPR011989">
    <property type="entry name" value="ARM-like"/>
</dbReference>
<evidence type="ECO:0000313" key="10">
    <source>
        <dbReference type="EMBL" id="BCS17914.1"/>
    </source>
</evidence>
<dbReference type="Gene3D" id="1.25.10.10">
    <property type="entry name" value="Leucine-rich Repeat Variant"/>
    <property type="match status" value="1"/>
</dbReference>
<dbReference type="InterPro" id="IPR050693">
    <property type="entry name" value="Hsp70_NEF-Inhibitors"/>
</dbReference>
<evidence type="ECO:0000256" key="2">
    <source>
        <dbReference type="ARBA" id="ARBA00011045"/>
    </source>
</evidence>
<dbReference type="RefSeq" id="XP_041550108.1">
    <property type="nucleotide sequence ID" value="XM_041704174.1"/>
</dbReference>
<dbReference type="FunFam" id="1.25.10.10:FF:000434">
    <property type="entry name" value="Hsp70 nucleotide exchange factor fes1"/>
    <property type="match status" value="1"/>
</dbReference>
<reference evidence="10" key="1">
    <citation type="submission" date="2021-01" db="EMBL/GenBank/DDBJ databases">
        <authorList>
            <consortium name="Aspergillus puulaauensis MK2 genome sequencing consortium"/>
            <person name="Kazuki M."/>
            <person name="Futagami T."/>
        </authorList>
    </citation>
    <scope>NUCLEOTIDE SEQUENCE</scope>
    <source>
        <strain evidence="10">MK2</strain>
    </source>
</reference>
<keyword evidence="7" id="KW-0810">Translation regulation</keyword>
<evidence type="ECO:0000259" key="9">
    <source>
        <dbReference type="Pfam" id="PF08609"/>
    </source>
</evidence>
<keyword evidence="5" id="KW-0963">Cytoplasm</keyword>
<dbReference type="AlphaFoldDB" id="A0A7R7XAV8"/>
<protein>
    <recommendedName>
        <fullName evidence="4">Hsp70 nucleotide exchange factor FES1</fullName>
    </recommendedName>
    <alternativeName>
        <fullName evidence="3">Hsp70 nucleotide exchange factor fes1</fullName>
    </alternativeName>
</protein>
<dbReference type="KEGG" id="apuu:APUU_10742S"/>
<sequence>MDPNMNNLLKWGIQNSTNAQQSSDSNNDGSQAPRTNVTPQMLNALFGGPSEADLMKAAMEALHSDEVDLENKLIAFDNFEQLVESIDNANNLEPLGLWTPLVELLKHKEPDMRRMAAWCIGTAVQNNEKAQDKLIVMNAIPSLVSLSTGDPEKAVRKKAVYALSSAVRNYQPTMNEFVKHLPEEYASGKVDAGDMDTIDAIMGKLRAHPGPSS</sequence>
<evidence type="ECO:0000313" key="11">
    <source>
        <dbReference type="Proteomes" id="UP000654913"/>
    </source>
</evidence>
<reference evidence="10" key="2">
    <citation type="submission" date="2021-02" db="EMBL/GenBank/DDBJ databases">
        <title>Aspergillus puulaauensis MK2 genome sequence.</title>
        <authorList>
            <person name="Futagami T."/>
            <person name="Mori K."/>
            <person name="Kadooka C."/>
            <person name="Tanaka T."/>
        </authorList>
    </citation>
    <scope>NUCLEOTIDE SEQUENCE</scope>
    <source>
        <strain evidence="10">MK2</strain>
    </source>
</reference>
<dbReference type="SUPFAM" id="SSF48371">
    <property type="entry name" value="ARM repeat"/>
    <property type="match status" value="1"/>
</dbReference>
<name>A0A7R7XAV8_9EURO</name>
<dbReference type="GeneID" id="64967919"/>
<keyword evidence="11" id="KW-1185">Reference proteome</keyword>
<dbReference type="PANTHER" id="PTHR19316:SF18">
    <property type="entry name" value="HSP70-BINDING PROTEIN 1"/>
    <property type="match status" value="1"/>
</dbReference>
<evidence type="ECO:0000256" key="5">
    <source>
        <dbReference type="ARBA" id="ARBA00022490"/>
    </source>
</evidence>
<dbReference type="Pfam" id="PF08609">
    <property type="entry name" value="Fes1"/>
    <property type="match status" value="1"/>
</dbReference>
<evidence type="ECO:0000256" key="3">
    <source>
        <dbReference type="ARBA" id="ARBA00015214"/>
    </source>
</evidence>